<gene>
    <name evidence="3" type="ORF">MSPICULIGERA_LOCUS138</name>
</gene>
<dbReference type="PANTHER" id="PTHR36509:SF3">
    <property type="entry name" value="SIGNAL PEPTIDE PROTEIN"/>
    <property type="match status" value="1"/>
</dbReference>
<dbReference type="SUPFAM" id="SSF160935">
    <property type="entry name" value="VPA0735-like"/>
    <property type="match status" value="1"/>
</dbReference>
<dbReference type="PANTHER" id="PTHR36509">
    <property type="entry name" value="BLL3101 PROTEIN"/>
    <property type="match status" value="1"/>
</dbReference>
<dbReference type="EMBL" id="CATQJA010000008">
    <property type="protein sequence ID" value="CAJ0557380.1"/>
    <property type="molecule type" value="Genomic_DNA"/>
</dbReference>
<proteinExistence type="predicted"/>
<comment type="caution">
    <text evidence="3">The sequence shown here is derived from an EMBL/GenBank/DDBJ whole genome shotgun (WGS) entry which is preliminary data.</text>
</comment>
<dbReference type="Pfam" id="PF06742">
    <property type="entry name" value="DUF1214"/>
    <property type="match status" value="1"/>
</dbReference>
<organism evidence="3 4">
    <name type="scientific">Mesorhabditis spiculigera</name>
    <dbReference type="NCBI Taxonomy" id="96644"/>
    <lineage>
        <taxon>Eukaryota</taxon>
        <taxon>Metazoa</taxon>
        <taxon>Ecdysozoa</taxon>
        <taxon>Nematoda</taxon>
        <taxon>Chromadorea</taxon>
        <taxon>Rhabditida</taxon>
        <taxon>Rhabditina</taxon>
        <taxon>Rhabditomorpha</taxon>
        <taxon>Rhabditoidea</taxon>
        <taxon>Rhabditidae</taxon>
        <taxon>Mesorhabditinae</taxon>
        <taxon>Mesorhabditis</taxon>
    </lineage>
</organism>
<dbReference type="InterPro" id="IPR010679">
    <property type="entry name" value="DUF1254"/>
</dbReference>
<evidence type="ECO:0000259" key="2">
    <source>
        <dbReference type="Pfam" id="PF06863"/>
    </source>
</evidence>
<feature type="domain" description="DUF1254" evidence="2">
    <location>
        <begin position="75"/>
        <end position="186"/>
    </location>
</feature>
<dbReference type="Gene3D" id="2.60.40.1610">
    <property type="entry name" value="Domain of unknown function DUF1254"/>
    <property type="match status" value="1"/>
</dbReference>
<feature type="non-terminal residue" evidence="3">
    <location>
        <position position="364"/>
    </location>
</feature>
<evidence type="ECO:0008006" key="5">
    <source>
        <dbReference type="Google" id="ProtNLM"/>
    </source>
</evidence>
<dbReference type="InterPro" id="IPR037050">
    <property type="entry name" value="DUF1254_sf"/>
</dbReference>
<dbReference type="Pfam" id="PF06863">
    <property type="entry name" value="DUF1254"/>
    <property type="match status" value="1"/>
</dbReference>
<dbReference type="InterPro" id="IPR037049">
    <property type="entry name" value="DUF1214_C_sf"/>
</dbReference>
<feature type="domain" description="DUF1214" evidence="1">
    <location>
        <begin position="256"/>
        <end position="348"/>
    </location>
</feature>
<reference evidence="3" key="1">
    <citation type="submission" date="2023-06" db="EMBL/GenBank/DDBJ databases">
        <authorList>
            <person name="Delattre M."/>
        </authorList>
    </citation>
    <scope>NUCLEOTIDE SEQUENCE</scope>
    <source>
        <strain evidence="3">AF72</strain>
    </source>
</reference>
<evidence type="ECO:0000259" key="1">
    <source>
        <dbReference type="Pfam" id="PF06742"/>
    </source>
</evidence>
<dbReference type="Gene3D" id="2.60.120.600">
    <property type="entry name" value="Domain of unknown function DUF1214, C-terminal domain"/>
    <property type="match status" value="1"/>
</dbReference>
<name>A0AA36FSV6_9BILA</name>
<dbReference type="AlphaFoldDB" id="A0AA36FSV6"/>
<dbReference type="InterPro" id="IPR010621">
    <property type="entry name" value="DUF1214"/>
</dbReference>
<accession>A0AA36FSV6</accession>
<sequence>MFSHDINARILHIPHSKERYMQVRIMQTALILAILGWTLTATAKEAKTQTVTAANFARAESDMYFSNFVRDGGFGKFSHTRELASIDHQTVIRLNRDTLYSFGVFDLEASPVTVTLPDAGKRYMALQVISEDHYAPEVFYAPGKHIITKEQVGTRYVALAIRTFVDPNSAADLKTVHELQDAVKVEQKSVGTFVVPEWDAASRDKMRKALLSVVEAAGGIDSDRMFGSKEQVDPVQHLLGTAAGWGGNPRTAAMYTGAAPAQNDGKTAYALTVKNVPVDGFWSVSVYNKSGFFEKNPQNAYTVNNVTAKPNADGSVTIHFGGGDTTAVNYLPIMPGWNYLFRMYRPQQAVLDNSWKVPTAQQAN</sequence>
<protein>
    <recommendedName>
        <fullName evidence="5">DUF1254 domain-containing protein</fullName>
    </recommendedName>
</protein>
<keyword evidence="4" id="KW-1185">Reference proteome</keyword>
<dbReference type="Proteomes" id="UP001177023">
    <property type="component" value="Unassembled WGS sequence"/>
</dbReference>
<evidence type="ECO:0000313" key="3">
    <source>
        <dbReference type="EMBL" id="CAJ0557380.1"/>
    </source>
</evidence>
<evidence type="ECO:0000313" key="4">
    <source>
        <dbReference type="Proteomes" id="UP001177023"/>
    </source>
</evidence>